<dbReference type="GO" id="GO:0000976">
    <property type="term" value="F:transcription cis-regulatory region binding"/>
    <property type="evidence" value="ECO:0007669"/>
    <property type="project" value="TreeGrafter"/>
</dbReference>
<protein>
    <recommendedName>
        <fullName evidence="10">Aryl hydrocarbon receptor repressor</fullName>
    </recommendedName>
</protein>
<feature type="transmembrane region" description="Helical" evidence="7">
    <location>
        <begin position="135"/>
        <end position="154"/>
    </location>
</feature>
<keyword evidence="7" id="KW-0812">Transmembrane</keyword>
<accession>A0A060WRM4</accession>
<organism evidence="8 9">
    <name type="scientific">Oncorhynchus mykiss</name>
    <name type="common">Rainbow trout</name>
    <name type="synonym">Salmo gairdneri</name>
    <dbReference type="NCBI Taxonomy" id="8022"/>
    <lineage>
        <taxon>Eukaryota</taxon>
        <taxon>Metazoa</taxon>
        <taxon>Chordata</taxon>
        <taxon>Craniata</taxon>
        <taxon>Vertebrata</taxon>
        <taxon>Euteleostomi</taxon>
        <taxon>Actinopterygii</taxon>
        <taxon>Neopterygii</taxon>
        <taxon>Teleostei</taxon>
        <taxon>Protacanthopterygii</taxon>
        <taxon>Salmoniformes</taxon>
        <taxon>Salmonidae</taxon>
        <taxon>Salmoninae</taxon>
        <taxon>Oncorhynchus</taxon>
    </lineage>
</organism>
<evidence type="ECO:0000256" key="4">
    <source>
        <dbReference type="ARBA" id="ARBA00023163"/>
    </source>
</evidence>
<keyword evidence="7" id="KW-0472">Membrane</keyword>
<dbReference type="GO" id="GO:0006805">
    <property type="term" value="P:xenobiotic metabolic process"/>
    <property type="evidence" value="ECO:0007669"/>
    <property type="project" value="InterPro"/>
</dbReference>
<name>A0A060WRM4_ONCMY</name>
<evidence type="ECO:0000256" key="3">
    <source>
        <dbReference type="ARBA" id="ARBA00023125"/>
    </source>
</evidence>
<dbReference type="GO" id="GO:0005634">
    <property type="term" value="C:nucleus"/>
    <property type="evidence" value="ECO:0007669"/>
    <property type="project" value="UniProtKB-SubCell"/>
</dbReference>
<feature type="region of interest" description="Disordered" evidence="6">
    <location>
        <begin position="226"/>
        <end position="252"/>
    </location>
</feature>
<evidence type="ECO:0008006" key="10">
    <source>
        <dbReference type="Google" id="ProtNLM"/>
    </source>
</evidence>
<dbReference type="STRING" id="8022.A0A060WRM4"/>
<sequence>MHQNVFDYIHVDDRQEFRRQLHWAMNPSQHGSSQDHHSATETGEDFVVSSLFHSQEAGGVAPEFSSFLNRCFISRVRCLLDSTSGFLMYLLFTAIGPPSIVLTRVVWRFGSTMQFQGRLKFLQGQKKKSGSGALLPPQLALFCVAVPLLLPSITEMKMKGMMMRGKQKSGGGIIPALDHGTSQLGPYHPLFPGGSQQRLKYKSEGGYYGQDEPLNYCKTSMGGVPHHKGPGPDSPWPMRPASGTVRAGQKAVKSENGYGECYDGRLLPEMPIKVEQDSDSENGCDAYGRPWTCREPVDRRYGNGYGDNNSLQMKSEADYYEQYSPCQRGKAGISPISPPYNNGHFQNYNNVGGGRPLKSVINKDLINCMDVYASGPVEHNKGYMQQDYKQGYEFKGHGLLHAIKREPMDSPPWSDGSSNDMSHAMGHSQRNVMPHCVMNAGQHKANPYVYMQ</sequence>
<keyword evidence="7" id="KW-1133">Transmembrane helix</keyword>
<evidence type="ECO:0000256" key="1">
    <source>
        <dbReference type="ARBA" id="ARBA00004123"/>
    </source>
</evidence>
<reference evidence="8" key="2">
    <citation type="submission" date="2014-03" db="EMBL/GenBank/DDBJ databases">
        <authorList>
            <person name="Genoscope - CEA"/>
        </authorList>
    </citation>
    <scope>NUCLEOTIDE SEQUENCE</scope>
</reference>
<dbReference type="AlphaFoldDB" id="A0A060WRM4"/>
<keyword evidence="2" id="KW-0805">Transcription regulation</keyword>
<proteinExistence type="predicted"/>
<evidence type="ECO:0000256" key="7">
    <source>
        <dbReference type="SAM" id="Phobius"/>
    </source>
</evidence>
<dbReference type="InterPro" id="IPR039091">
    <property type="entry name" value="AHR/AHRR"/>
</dbReference>
<evidence type="ECO:0000313" key="8">
    <source>
        <dbReference type="EMBL" id="CDQ67230.1"/>
    </source>
</evidence>
<reference evidence="8" key="1">
    <citation type="journal article" date="2014" name="Nat. Commun.">
        <title>The rainbow trout genome provides novel insights into evolution after whole-genome duplication in vertebrates.</title>
        <authorList>
            <person name="Berthelot C."/>
            <person name="Brunet F."/>
            <person name="Chalopin D."/>
            <person name="Juanchich A."/>
            <person name="Bernard M."/>
            <person name="Noel B."/>
            <person name="Bento P."/>
            <person name="Da Silva C."/>
            <person name="Labadie K."/>
            <person name="Alberti A."/>
            <person name="Aury J.M."/>
            <person name="Louis A."/>
            <person name="Dehais P."/>
            <person name="Bardou P."/>
            <person name="Montfort J."/>
            <person name="Klopp C."/>
            <person name="Cabau C."/>
            <person name="Gaspin C."/>
            <person name="Thorgaard G.H."/>
            <person name="Boussaha M."/>
            <person name="Quillet E."/>
            <person name="Guyomard R."/>
            <person name="Galiana D."/>
            <person name="Bobe J."/>
            <person name="Volff J.N."/>
            <person name="Genet C."/>
            <person name="Wincker P."/>
            <person name="Jaillon O."/>
            <person name="Roest Crollius H."/>
            <person name="Guiguen Y."/>
        </authorList>
    </citation>
    <scope>NUCLEOTIDE SEQUENCE [LARGE SCALE GENOMIC DNA]</scope>
</reference>
<keyword evidence="4" id="KW-0804">Transcription</keyword>
<dbReference type="GO" id="GO:0004879">
    <property type="term" value="F:nuclear receptor activity"/>
    <property type="evidence" value="ECO:0007669"/>
    <property type="project" value="TreeGrafter"/>
</dbReference>
<evidence type="ECO:0000256" key="5">
    <source>
        <dbReference type="ARBA" id="ARBA00023242"/>
    </source>
</evidence>
<dbReference type="Proteomes" id="UP000193380">
    <property type="component" value="Unassembled WGS sequence"/>
</dbReference>
<dbReference type="GO" id="GO:0034751">
    <property type="term" value="C:aryl hydrocarbon receptor complex"/>
    <property type="evidence" value="ECO:0007669"/>
    <property type="project" value="TreeGrafter"/>
</dbReference>
<gene>
    <name evidence="8" type="ORF">GSONMT00048553001</name>
</gene>
<evidence type="ECO:0000313" key="9">
    <source>
        <dbReference type="Proteomes" id="UP000193380"/>
    </source>
</evidence>
<dbReference type="PaxDb" id="8022-A0A060WRM4"/>
<comment type="subcellular location">
    <subcellularLocation>
        <location evidence="1">Nucleus</location>
    </subcellularLocation>
</comment>
<evidence type="ECO:0000256" key="6">
    <source>
        <dbReference type="SAM" id="MobiDB-lite"/>
    </source>
</evidence>
<dbReference type="PANTHER" id="PTHR10649:SF3">
    <property type="entry name" value="ARYL HYDROCARBON RECEPTOR REPRESSOR"/>
    <property type="match status" value="1"/>
</dbReference>
<dbReference type="PANTHER" id="PTHR10649">
    <property type="entry name" value="ARYL HYDROCARBON RECEPTOR"/>
    <property type="match status" value="1"/>
</dbReference>
<dbReference type="Gene3D" id="3.30.450.20">
    <property type="entry name" value="PAS domain"/>
    <property type="match status" value="1"/>
</dbReference>
<dbReference type="EMBL" id="FR904577">
    <property type="protein sequence ID" value="CDQ67230.1"/>
    <property type="molecule type" value="Genomic_DNA"/>
</dbReference>
<evidence type="ECO:0000256" key="2">
    <source>
        <dbReference type="ARBA" id="ARBA00023015"/>
    </source>
</evidence>
<keyword evidence="5" id="KW-0539">Nucleus</keyword>
<feature type="transmembrane region" description="Helical" evidence="7">
    <location>
        <begin position="86"/>
        <end position="107"/>
    </location>
</feature>
<keyword evidence="3" id="KW-0238">DNA-binding</keyword>